<comment type="similarity">
    <text evidence="5">Belongs to the TDD superfamily. DTWD2 family.</text>
</comment>
<dbReference type="RefSeq" id="WP_145417857.1">
    <property type="nucleotide sequence ID" value="NZ_CP036526.1"/>
</dbReference>
<evidence type="ECO:0000313" key="8">
    <source>
        <dbReference type="Proteomes" id="UP000319817"/>
    </source>
</evidence>
<evidence type="ECO:0000313" key="7">
    <source>
        <dbReference type="EMBL" id="QDT10340.1"/>
    </source>
</evidence>
<evidence type="ECO:0000256" key="2">
    <source>
        <dbReference type="ARBA" id="ARBA00022679"/>
    </source>
</evidence>
<organism evidence="7 8">
    <name type="scientific">Stieleria marina</name>
    <dbReference type="NCBI Taxonomy" id="1930275"/>
    <lineage>
        <taxon>Bacteria</taxon>
        <taxon>Pseudomonadati</taxon>
        <taxon>Planctomycetota</taxon>
        <taxon>Planctomycetia</taxon>
        <taxon>Pirellulales</taxon>
        <taxon>Pirellulaceae</taxon>
        <taxon>Stieleria</taxon>
    </lineage>
</organism>
<dbReference type="PANTHER" id="PTHR21392">
    <property type="entry name" value="TRNA-URIDINE AMINOCARBOXYPROPYLTRANSFERASE 2"/>
    <property type="match status" value="1"/>
</dbReference>
<evidence type="ECO:0000256" key="4">
    <source>
        <dbReference type="ARBA" id="ARBA00022694"/>
    </source>
</evidence>
<dbReference type="Pfam" id="PF03942">
    <property type="entry name" value="DTW"/>
    <property type="match status" value="1"/>
</dbReference>
<accession>A0A517NT87</accession>
<dbReference type="EC" id="2.5.1.25" evidence="1"/>
<evidence type="ECO:0000256" key="1">
    <source>
        <dbReference type="ARBA" id="ARBA00012386"/>
    </source>
</evidence>
<sequence>MCRCFCPPTTDTPIPRSHEPAEPSHNERVRCYECYRPKSLCFCDQIPSVANQTEVLILQHMRERFHPFNTARILRKALVSAELLVDHNEPLGERLESRELSDRVGVLYPGPDGRLLSDLAPHERPDQLIVIDGTWHHAKTLVRDIPRLGQLPRYQIRPAEPGRYRIRREPNAMALSTLEATVAALKAIEPDTAGLDQLVAAFDAMVQTQLDHPKARYGWRANRRRSQNAMGIPRAILHDLPNVVVAYGESEPGKAGCKRSPRGSEKRQPVYWVAHRMGTGESFAQFIRPPEPLPQDFLQHVELSPDAWDSAVTPTEFAANWRSFLKPDDTVVTYHASTMRLLENVDALPPVNVVLKSVKFDDSGQHPTLDSYLKSQNLTAQATEHGGRGGQRLANGIALVQHLNQIGNSSSGK</sequence>
<evidence type="ECO:0000256" key="3">
    <source>
        <dbReference type="ARBA" id="ARBA00022691"/>
    </source>
</evidence>
<dbReference type="EMBL" id="CP036526">
    <property type="protein sequence ID" value="QDT10340.1"/>
    <property type="molecule type" value="Genomic_DNA"/>
</dbReference>
<dbReference type="Proteomes" id="UP000319817">
    <property type="component" value="Chromosome"/>
</dbReference>
<dbReference type="PANTHER" id="PTHR21392:SF0">
    <property type="entry name" value="TRNA-URIDINE AMINOCARBOXYPROPYLTRANSFERASE 2"/>
    <property type="match status" value="1"/>
</dbReference>
<dbReference type="SMART" id="SM01144">
    <property type="entry name" value="DTW"/>
    <property type="match status" value="1"/>
</dbReference>
<evidence type="ECO:0000256" key="5">
    <source>
        <dbReference type="ARBA" id="ARBA00034489"/>
    </source>
</evidence>
<dbReference type="GO" id="GO:0008033">
    <property type="term" value="P:tRNA processing"/>
    <property type="evidence" value="ECO:0007669"/>
    <property type="project" value="UniProtKB-KW"/>
</dbReference>
<evidence type="ECO:0000259" key="6">
    <source>
        <dbReference type="SMART" id="SM01144"/>
    </source>
</evidence>
<keyword evidence="8" id="KW-1185">Reference proteome</keyword>
<feature type="domain" description="DTW" evidence="6">
    <location>
        <begin position="27"/>
        <end position="214"/>
    </location>
</feature>
<name>A0A517NT87_9BACT</name>
<dbReference type="AlphaFoldDB" id="A0A517NT87"/>
<protein>
    <recommendedName>
        <fullName evidence="1">tRNA-uridine aminocarboxypropyltransferase</fullName>
        <ecNumber evidence="1">2.5.1.25</ecNumber>
    </recommendedName>
</protein>
<reference evidence="7 8" key="1">
    <citation type="submission" date="2019-02" db="EMBL/GenBank/DDBJ databases">
        <title>Deep-cultivation of Planctomycetes and their phenomic and genomic characterization uncovers novel biology.</title>
        <authorList>
            <person name="Wiegand S."/>
            <person name="Jogler M."/>
            <person name="Boedeker C."/>
            <person name="Pinto D."/>
            <person name="Vollmers J."/>
            <person name="Rivas-Marin E."/>
            <person name="Kohn T."/>
            <person name="Peeters S.H."/>
            <person name="Heuer A."/>
            <person name="Rast P."/>
            <person name="Oberbeckmann S."/>
            <person name="Bunk B."/>
            <person name="Jeske O."/>
            <person name="Meyerdierks A."/>
            <person name="Storesund J.E."/>
            <person name="Kallscheuer N."/>
            <person name="Luecker S."/>
            <person name="Lage O.M."/>
            <person name="Pohl T."/>
            <person name="Merkel B.J."/>
            <person name="Hornburger P."/>
            <person name="Mueller R.-W."/>
            <person name="Bruemmer F."/>
            <person name="Labrenz M."/>
            <person name="Spormann A.M."/>
            <person name="Op den Camp H."/>
            <person name="Overmann J."/>
            <person name="Amann R."/>
            <person name="Jetten M.S.M."/>
            <person name="Mascher T."/>
            <person name="Medema M.H."/>
            <person name="Devos D.P."/>
            <person name="Kaster A.-K."/>
            <person name="Ovreas L."/>
            <person name="Rohde M."/>
            <person name="Galperin M.Y."/>
            <person name="Jogler C."/>
        </authorList>
    </citation>
    <scope>NUCLEOTIDE SEQUENCE [LARGE SCALE GENOMIC DNA]</scope>
    <source>
        <strain evidence="7 8">K23_9</strain>
    </source>
</reference>
<dbReference type="GO" id="GO:0016432">
    <property type="term" value="F:tRNA-uridine aminocarboxypropyltransferase activity"/>
    <property type="evidence" value="ECO:0007669"/>
    <property type="project" value="UniProtKB-EC"/>
</dbReference>
<keyword evidence="2" id="KW-0808">Transferase</keyword>
<gene>
    <name evidence="7" type="ORF">K239x_22960</name>
</gene>
<keyword evidence="3" id="KW-0949">S-adenosyl-L-methionine</keyword>
<keyword evidence="4" id="KW-0819">tRNA processing</keyword>
<dbReference type="InterPro" id="IPR005636">
    <property type="entry name" value="DTW"/>
</dbReference>
<dbReference type="InterPro" id="IPR039262">
    <property type="entry name" value="DTWD2/TAPT"/>
</dbReference>
<proteinExistence type="inferred from homology"/>
<dbReference type="OrthoDB" id="268835at2"/>